<evidence type="ECO:0000256" key="10">
    <source>
        <dbReference type="ARBA" id="ARBA00038929"/>
    </source>
</evidence>
<evidence type="ECO:0000256" key="12">
    <source>
        <dbReference type="RuleBase" id="RU004335"/>
    </source>
</evidence>
<dbReference type="EMBL" id="QZAN01000114">
    <property type="protein sequence ID" value="THW57612.1"/>
    <property type="molecule type" value="Genomic_DNA"/>
</dbReference>
<sequence>FISTIDKLRIRSITIAAGIVLAFSPLLVSAQGRMGFALGTHLPNASCKLESDYEADMIAIKKNSGSTLVRMYSSADCECVPKVLAAAKAQGFQVLLGVWPDDKVSMTLDKYAVQTGIDGYLDQVFGVSVGSETMYRKTFTGPQLLEAINDVRTVLPKGVKVGTADSWDKFADGTADAVIKGGVDFLLANGFAYWQAQPITNATRTFFDDIQQALAHIQTVSGSLNAIEFWVGETGWPTDGGTNYGAAIASTKNAQTYYDDAICGMLAYGVNTFVFEAFDEPQKPAAIGDSGAEGDERHWGVMTSDRTPKFPLTC</sequence>
<evidence type="ECO:0000256" key="5">
    <source>
        <dbReference type="ARBA" id="ARBA00022729"/>
    </source>
</evidence>
<comment type="subcellular location">
    <subcellularLocation>
        <location evidence="1">Secreted</location>
        <location evidence="1">Cell wall</location>
    </subcellularLocation>
</comment>
<evidence type="ECO:0000313" key="15">
    <source>
        <dbReference type="Proteomes" id="UP000310421"/>
    </source>
</evidence>
<evidence type="ECO:0000256" key="13">
    <source>
        <dbReference type="RuleBase" id="RU004336"/>
    </source>
</evidence>
<evidence type="ECO:0000256" key="11">
    <source>
        <dbReference type="ARBA" id="ARBA00041761"/>
    </source>
</evidence>
<protein>
    <recommendedName>
        <fullName evidence="10">glucan 1,3-beta-glucosidase</fullName>
        <ecNumber evidence="10">3.2.1.58</ecNumber>
    </recommendedName>
    <alternativeName>
        <fullName evidence="11">Exo-1,3-beta-glucanase</fullName>
    </alternativeName>
</protein>
<organism evidence="14 15">
    <name type="scientific">Aureobasidium pullulans</name>
    <name type="common">Black yeast</name>
    <name type="synonym">Pullularia pullulans</name>
    <dbReference type="NCBI Taxonomy" id="5580"/>
    <lineage>
        <taxon>Eukaryota</taxon>
        <taxon>Fungi</taxon>
        <taxon>Dikarya</taxon>
        <taxon>Ascomycota</taxon>
        <taxon>Pezizomycotina</taxon>
        <taxon>Dothideomycetes</taxon>
        <taxon>Dothideomycetidae</taxon>
        <taxon>Dothideales</taxon>
        <taxon>Saccotheciaceae</taxon>
        <taxon>Aureobasidium</taxon>
    </lineage>
</organism>
<dbReference type="GO" id="GO:0009277">
    <property type="term" value="C:fungal-type cell wall"/>
    <property type="evidence" value="ECO:0007669"/>
    <property type="project" value="TreeGrafter"/>
</dbReference>
<dbReference type="PANTHER" id="PTHR16631:SF26">
    <property type="entry name" value="GLUCAN 1,3-BETA-GLUCOSIDASE"/>
    <property type="match status" value="1"/>
</dbReference>
<evidence type="ECO:0000256" key="6">
    <source>
        <dbReference type="ARBA" id="ARBA00022801"/>
    </source>
</evidence>
<evidence type="ECO:0000256" key="4">
    <source>
        <dbReference type="ARBA" id="ARBA00022525"/>
    </source>
</evidence>
<dbReference type="EC" id="3.2.1.58" evidence="10"/>
<evidence type="ECO:0000313" key="14">
    <source>
        <dbReference type="EMBL" id="THW57612.1"/>
    </source>
</evidence>
<evidence type="ECO:0000256" key="7">
    <source>
        <dbReference type="ARBA" id="ARBA00023180"/>
    </source>
</evidence>
<feature type="non-terminal residue" evidence="14">
    <location>
        <position position="1"/>
    </location>
</feature>
<dbReference type="AlphaFoldDB" id="A0A4S8YS29"/>
<evidence type="ECO:0000256" key="2">
    <source>
        <dbReference type="ARBA" id="ARBA00008773"/>
    </source>
</evidence>
<evidence type="ECO:0000256" key="9">
    <source>
        <dbReference type="ARBA" id="ARBA00036824"/>
    </source>
</evidence>
<keyword evidence="3" id="KW-0134">Cell wall</keyword>
<dbReference type="GO" id="GO:0005975">
    <property type="term" value="P:carbohydrate metabolic process"/>
    <property type="evidence" value="ECO:0007669"/>
    <property type="project" value="InterPro"/>
</dbReference>
<comment type="similarity">
    <text evidence="2 12">Belongs to the glycosyl hydrolase 17 family.</text>
</comment>
<dbReference type="PANTHER" id="PTHR16631">
    <property type="entry name" value="GLUCAN 1,3-BETA-GLUCOSIDASE"/>
    <property type="match status" value="1"/>
</dbReference>
<dbReference type="InterPro" id="IPR000490">
    <property type="entry name" value="Glyco_hydro_17"/>
</dbReference>
<dbReference type="SUPFAM" id="SSF51445">
    <property type="entry name" value="(Trans)glycosidases"/>
    <property type="match status" value="1"/>
</dbReference>
<evidence type="ECO:0000256" key="1">
    <source>
        <dbReference type="ARBA" id="ARBA00004191"/>
    </source>
</evidence>
<keyword evidence="4" id="KW-0964">Secreted</keyword>
<evidence type="ECO:0000256" key="3">
    <source>
        <dbReference type="ARBA" id="ARBA00022512"/>
    </source>
</evidence>
<dbReference type="GO" id="GO:0042973">
    <property type="term" value="F:glucan endo-1,3-beta-D-glucosidase activity"/>
    <property type="evidence" value="ECO:0007669"/>
    <property type="project" value="TreeGrafter"/>
</dbReference>
<gene>
    <name evidence="14" type="ORF">D6D20_07861</name>
</gene>
<dbReference type="Gene3D" id="3.20.20.80">
    <property type="entry name" value="Glycosidases"/>
    <property type="match status" value="2"/>
</dbReference>
<accession>A0A4S8YS29</accession>
<dbReference type="GO" id="GO:0009986">
    <property type="term" value="C:cell surface"/>
    <property type="evidence" value="ECO:0007669"/>
    <property type="project" value="TreeGrafter"/>
</dbReference>
<evidence type="ECO:0000256" key="8">
    <source>
        <dbReference type="ARBA" id="ARBA00023295"/>
    </source>
</evidence>
<proteinExistence type="inferred from homology"/>
<dbReference type="PROSITE" id="PS00587">
    <property type="entry name" value="GLYCOSYL_HYDROL_F17"/>
    <property type="match status" value="1"/>
</dbReference>
<comment type="caution">
    <text evidence="14">The sequence shown here is derived from an EMBL/GenBank/DDBJ whole genome shotgun (WGS) entry which is preliminary data.</text>
</comment>
<dbReference type="Proteomes" id="UP000310421">
    <property type="component" value="Unassembled WGS sequence"/>
</dbReference>
<reference evidence="14 15" key="1">
    <citation type="submission" date="2018-10" db="EMBL/GenBank/DDBJ databases">
        <title>Fifty Aureobasidium pullulans genomes reveal a recombining polyextremotolerant generalist.</title>
        <authorList>
            <person name="Gostincar C."/>
            <person name="Turk M."/>
            <person name="Zajc J."/>
            <person name="Gunde-Cimerman N."/>
        </authorList>
    </citation>
    <scope>NUCLEOTIDE SEQUENCE [LARGE SCALE GENOMIC DNA]</scope>
    <source>
        <strain evidence="14 15">EXF-10751</strain>
    </source>
</reference>
<dbReference type="Pfam" id="PF00332">
    <property type="entry name" value="Glyco_hydro_17"/>
    <property type="match status" value="1"/>
</dbReference>
<dbReference type="InterPro" id="IPR017853">
    <property type="entry name" value="GH"/>
</dbReference>
<comment type="catalytic activity">
    <reaction evidence="9">
        <text>Successive hydrolysis of beta-D-glucose units from the non-reducing ends of (1-&gt;3)-beta-D-glucans, releasing alpha-glucose.</text>
        <dbReference type="EC" id="3.2.1.58"/>
    </reaction>
</comment>
<dbReference type="GO" id="GO:0004338">
    <property type="term" value="F:glucan exo-1,3-beta-glucosidase activity"/>
    <property type="evidence" value="ECO:0007669"/>
    <property type="project" value="UniProtKB-EC"/>
</dbReference>
<dbReference type="GO" id="GO:0005576">
    <property type="term" value="C:extracellular region"/>
    <property type="evidence" value="ECO:0007669"/>
    <property type="project" value="TreeGrafter"/>
</dbReference>
<keyword evidence="5" id="KW-0732">Signal</keyword>
<keyword evidence="6 13" id="KW-0378">Hydrolase</keyword>
<dbReference type="GO" id="GO:0071555">
    <property type="term" value="P:cell wall organization"/>
    <property type="evidence" value="ECO:0007669"/>
    <property type="project" value="TreeGrafter"/>
</dbReference>
<name>A0A4S8YS29_AURPU</name>
<keyword evidence="8 13" id="KW-0326">Glycosidase</keyword>
<keyword evidence="7" id="KW-0325">Glycoprotein</keyword>
<dbReference type="InterPro" id="IPR050732">
    <property type="entry name" value="Beta-glucan_modifiers"/>
</dbReference>